<gene>
    <name evidence="1" type="ORF">BDM02DRAFT_3121127</name>
</gene>
<proteinExistence type="predicted"/>
<keyword evidence="2" id="KW-1185">Reference proteome</keyword>
<evidence type="ECO:0000313" key="2">
    <source>
        <dbReference type="Proteomes" id="UP000886501"/>
    </source>
</evidence>
<evidence type="ECO:0000313" key="1">
    <source>
        <dbReference type="EMBL" id="KAF9644913.1"/>
    </source>
</evidence>
<dbReference type="EMBL" id="MU118113">
    <property type="protein sequence ID" value="KAF9644913.1"/>
    <property type="molecule type" value="Genomic_DNA"/>
</dbReference>
<organism evidence="1 2">
    <name type="scientific">Thelephora ganbajun</name>
    <name type="common">Ganba fungus</name>
    <dbReference type="NCBI Taxonomy" id="370292"/>
    <lineage>
        <taxon>Eukaryota</taxon>
        <taxon>Fungi</taxon>
        <taxon>Dikarya</taxon>
        <taxon>Basidiomycota</taxon>
        <taxon>Agaricomycotina</taxon>
        <taxon>Agaricomycetes</taxon>
        <taxon>Thelephorales</taxon>
        <taxon>Thelephoraceae</taxon>
        <taxon>Thelephora</taxon>
    </lineage>
</organism>
<sequence>MHRNESANRHLIPPTPSGPSGSTLGPTPINSDLSLPSSEESHLPITPDLRGPLPPRTPPIATSSDLVLLRGNAPKKHSYDNHSTLSFISSFLFPKVSPAPHVPLSFLGEPNLQISHMTPGELELTL</sequence>
<comment type="caution">
    <text evidence="1">The sequence shown here is derived from an EMBL/GenBank/DDBJ whole genome shotgun (WGS) entry which is preliminary data.</text>
</comment>
<accession>A0ACB6Z6E7</accession>
<protein>
    <submittedName>
        <fullName evidence="1">Uncharacterized protein</fullName>
    </submittedName>
</protein>
<reference evidence="1" key="1">
    <citation type="submission" date="2019-10" db="EMBL/GenBank/DDBJ databases">
        <authorList>
            <consortium name="DOE Joint Genome Institute"/>
            <person name="Kuo A."/>
            <person name="Miyauchi S."/>
            <person name="Kiss E."/>
            <person name="Drula E."/>
            <person name="Kohler A."/>
            <person name="Sanchez-Garcia M."/>
            <person name="Andreopoulos B."/>
            <person name="Barry K.W."/>
            <person name="Bonito G."/>
            <person name="Buee M."/>
            <person name="Carver A."/>
            <person name="Chen C."/>
            <person name="Cichocki N."/>
            <person name="Clum A."/>
            <person name="Culley D."/>
            <person name="Crous P.W."/>
            <person name="Fauchery L."/>
            <person name="Girlanda M."/>
            <person name="Hayes R."/>
            <person name="Keri Z."/>
            <person name="Labutti K."/>
            <person name="Lipzen A."/>
            <person name="Lombard V."/>
            <person name="Magnuson J."/>
            <person name="Maillard F."/>
            <person name="Morin E."/>
            <person name="Murat C."/>
            <person name="Nolan M."/>
            <person name="Ohm R."/>
            <person name="Pangilinan J."/>
            <person name="Pereira M."/>
            <person name="Perotto S."/>
            <person name="Peter M."/>
            <person name="Riley R."/>
            <person name="Sitrit Y."/>
            <person name="Stielow B."/>
            <person name="Szollosi G."/>
            <person name="Zifcakova L."/>
            <person name="Stursova M."/>
            <person name="Spatafora J.W."/>
            <person name="Tedersoo L."/>
            <person name="Vaario L.-M."/>
            <person name="Yamada A."/>
            <person name="Yan M."/>
            <person name="Wang P."/>
            <person name="Xu J."/>
            <person name="Bruns T."/>
            <person name="Baldrian P."/>
            <person name="Vilgalys R."/>
            <person name="Henrissat B."/>
            <person name="Grigoriev I.V."/>
            <person name="Hibbett D."/>
            <person name="Nagy L.G."/>
            <person name="Martin F.M."/>
        </authorList>
    </citation>
    <scope>NUCLEOTIDE SEQUENCE</scope>
    <source>
        <strain evidence="1">P2</strain>
    </source>
</reference>
<reference evidence="1" key="2">
    <citation type="journal article" date="2020" name="Nat. Commun.">
        <title>Large-scale genome sequencing of mycorrhizal fungi provides insights into the early evolution of symbiotic traits.</title>
        <authorList>
            <person name="Miyauchi S."/>
            <person name="Kiss E."/>
            <person name="Kuo A."/>
            <person name="Drula E."/>
            <person name="Kohler A."/>
            <person name="Sanchez-Garcia M."/>
            <person name="Morin E."/>
            <person name="Andreopoulos B."/>
            <person name="Barry K.W."/>
            <person name="Bonito G."/>
            <person name="Buee M."/>
            <person name="Carver A."/>
            <person name="Chen C."/>
            <person name="Cichocki N."/>
            <person name="Clum A."/>
            <person name="Culley D."/>
            <person name="Crous P.W."/>
            <person name="Fauchery L."/>
            <person name="Girlanda M."/>
            <person name="Hayes R.D."/>
            <person name="Keri Z."/>
            <person name="LaButti K."/>
            <person name="Lipzen A."/>
            <person name="Lombard V."/>
            <person name="Magnuson J."/>
            <person name="Maillard F."/>
            <person name="Murat C."/>
            <person name="Nolan M."/>
            <person name="Ohm R.A."/>
            <person name="Pangilinan J."/>
            <person name="Pereira M.F."/>
            <person name="Perotto S."/>
            <person name="Peter M."/>
            <person name="Pfister S."/>
            <person name="Riley R."/>
            <person name="Sitrit Y."/>
            <person name="Stielow J.B."/>
            <person name="Szollosi G."/>
            <person name="Zifcakova L."/>
            <person name="Stursova M."/>
            <person name="Spatafora J.W."/>
            <person name="Tedersoo L."/>
            <person name="Vaario L.M."/>
            <person name="Yamada A."/>
            <person name="Yan M."/>
            <person name="Wang P."/>
            <person name="Xu J."/>
            <person name="Bruns T."/>
            <person name="Baldrian P."/>
            <person name="Vilgalys R."/>
            <person name="Dunand C."/>
            <person name="Henrissat B."/>
            <person name="Grigoriev I.V."/>
            <person name="Hibbett D."/>
            <person name="Nagy L.G."/>
            <person name="Martin F.M."/>
        </authorList>
    </citation>
    <scope>NUCLEOTIDE SEQUENCE</scope>
    <source>
        <strain evidence="1">P2</strain>
    </source>
</reference>
<dbReference type="Proteomes" id="UP000886501">
    <property type="component" value="Unassembled WGS sequence"/>
</dbReference>
<name>A0ACB6Z6E7_THEGA</name>